<gene>
    <name evidence="1" type="ORF">Slati_4609500</name>
</gene>
<reference evidence="1" key="2">
    <citation type="journal article" date="2024" name="Plant">
        <title>Genomic evolution and insights into agronomic trait innovations of Sesamum species.</title>
        <authorList>
            <person name="Miao H."/>
            <person name="Wang L."/>
            <person name="Qu L."/>
            <person name="Liu H."/>
            <person name="Sun Y."/>
            <person name="Le M."/>
            <person name="Wang Q."/>
            <person name="Wei S."/>
            <person name="Zheng Y."/>
            <person name="Lin W."/>
            <person name="Duan Y."/>
            <person name="Cao H."/>
            <person name="Xiong S."/>
            <person name="Wang X."/>
            <person name="Wei L."/>
            <person name="Li C."/>
            <person name="Ma Q."/>
            <person name="Ju M."/>
            <person name="Zhao R."/>
            <person name="Li G."/>
            <person name="Mu C."/>
            <person name="Tian Q."/>
            <person name="Mei H."/>
            <person name="Zhang T."/>
            <person name="Gao T."/>
            <person name="Zhang H."/>
        </authorList>
    </citation>
    <scope>NUCLEOTIDE SEQUENCE</scope>
    <source>
        <strain evidence="1">KEN1</strain>
    </source>
</reference>
<sequence length="73" mass="7654">MTGGRVLTRLNSFQACYLPEGPLFKSVAVPSCANSPAAKKDGGLSSVEVPEAKTPICCSPPYGDLDAEERLVL</sequence>
<accession>A0AAW2RPF3</accession>
<dbReference type="AlphaFoldDB" id="A0AAW2RPF3"/>
<dbReference type="EMBL" id="JACGWN010000240">
    <property type="protein sequence ID" value="KAL0381929.1"/>
    <property type="molecule type" value="Genomic_DNA"/>
</dbReference>
<protein>
    <submittedName>
        <fullName evidence="1">Uncharacterized protein</fullName>
    </submittedName>
</protein>
<name>A0AAW2RPF3_9LAMI</name>
<organism evidence="1">
    <name type="scientific">Sesamum latifolium</name>
    <dbReference type="NCBI Taxonomy" id="2727402"/>
    <lineage>
        <taxon>Eukaryota</taxon>
        <taxon>Viridiplantae</taxon>
        <taxon>Streptophyta</taxon>
        <taxon>Embryophyta</taxon>
        <taxon>Tracheophyta</taxon>
        <taxon>Spermatophyta</taxon>
        <taxon>Magnoliopsida</taxon>
        <taxon>eudicotyledons</taxon>
        <taxon>Gunneridae</taxon>
        <taxon>Pentapetalae</taxon>
        <taxon>asterids</taxon>
        <taxon>lamiids</taxon>
        <taxon>Lamiales</taxon>
        <taxon>Pedaliaceae</taxon>
        <taxon>Sesamum</taxon>
    </lineage>
</organism>
<comment type="caution">
    <text evidence="1">The sequence shown here is derived from an EMBL/GenBank/DDBJ whole genome shotgun (WGS) entry which is preliminary data.</text>
</comment>
<proteinExistence type="predicted"/>
<reference evidence="1" key="1">
    <citation type="submission" date="2020-06" db="EMBL/GenBank/DDBJ databases">
        <authorList>
            <person name="Li T."/>
            <person name="Hu X."/>
            <person name="Zhang T."/>
            <person name="Song X."/>
            <person name="Zhang H."/>
            <person name="Dai N."/>
            <person name="Sheng W."/>
            <person name="Hou X."/>
            <person name="Wei L."/>
        </authorList>
    </citation>
    <scope>NUCLEOTIDE SEQUENCE</scope>
    <source>
        <strain evidence="1">KEN1</strain>
        <tissue evidence="1">Leaf</tissue>
    </source>
</reference>
<evidence type="ECO:0000313" key="1">
    <source>
        <dbReference type="EMBL" id="KAL0381929.1"/>
    </source>
</evidence>